<feature type="transmembrane region" description="Helical" evidence="1">
    <location>
        <begin position="155"/>
        <end position="179"/>
    </location>
</feature>
<feature type="transmembrane region" description="Helical" evidence="1">
    <location>
        <begin position="31"/>
        <end position="48"/>
    </location>
</feature>
<dbReference type="GO" id="GO:0015234">
    <property type="term" value="F:thiamine transmembrane transporter activity"/>
    <property type="evidence" value="ECO:0007669"/>
    <property type="project" value="InterPro"/>
</dbReference>
<proteinExistence type="predicted"/>
<dbReference type="Pfam" id="PF09515">
    <property type="entry name" value="Thia_YuaJ"/>
    <property type="match status" value="1"/>
</dbReference>
<dbReference type="InterPro" id="IPR012651">
    <property type="entry name" value="Thia_Transptr_ThiT"/>
</dbReference>
<dbReference type="NCBIfam" id="TIGR02357">
    <property type="entry name" value="ECF_ThiT_YuaJ"/>
    <property type="match status" value="1"/>
</dbReference>
<accession>A0A3M8AU47</accession>
<feature type="transmembrane region" description="Helical" evidence="1">
    <location>
        <begin position="53"/>
        <end position="74"/>
    </location>
</feature>
<dbReference type="GO" id="GO:0005886">
    <property type="term" value="C:plasma membrane"/>
    <property type="evidence" value="ECO:0007669"/>
    <property type="project" value="InterPro"/>
</dbReference>
<feature type="transmembrane region" description="Helical" evidence="1">
    <location>
        <begin position="110"/>
        <end position="135"/>
    </location>
</feature>
<dbReference type="RefSeq" id="WP_122905800.1">
    <property type="nucleotide sequence ID" value="NZ_CP154342.1"/>
</dbReference>
<dbReference type="AlphaFoldDB" id="A0A3M8AU47"/>
<keyword evidence="1" id="KW-0472">Membrane</keyword>
<protein>
    <submittedName>
        <fullName evidence="2">Energy-coupled thiamine transporter ThiT</fullName>
    </submittedName>
</protein>
<evidence type="ECO:0000256" key="1">
    <source>
        <dbReference type="SAM" id="Phobius"/>
    </source>
</evidence>
<dbReference type="Gene3D" id="1.10.1760.20">
    <property type="match status" value="1"/>
</dbReference>
<dbReference type="Proteomes" id="UP000268829">
    <property type="component" value="Unassembled WGS sequence"/>
</dbReference>
<evidence type="ECO:0000313" key="3">
    <source>
        <dbReference type="Proteomes" id="UP000268829"/>
    </source>
</evidence>
<dbReference type="OrthoDB" id="9795813at2"/>
<sequence>MDRQRLVILLEMAMMTALAVVFSQIKVFEMPQGGSVSLVMVPIALLAVRRGLLAGVVTGLLVGLLQLLQGATLVHPVQAVLDYPLAFAALGLTGFVRLAGREGKMQRIVLLWGGLLVGVLGRLVCHFTSGVIWFGEYAPEGMPVALYSFVYNITYLVPEMIIAGVVLTVVLGSAAQLLFPARNRLA</sequence>
<dbReference type="EMBL" id="RHHS01000039">
    <property type="protein sequence ID" value="RNB54659.1"/>
    <property type="molecule type" value="Genomic_DNA"/>
</dbReference>
<reference evidence="2 3" key="1">
    <citation type="submission" date="2018-10" db="EMBL/GenBank/DDBJ databases">
        <title>Phylogenomics of Brevibacillus.</title>
        <authorList>
            <person name="Dunlap C."/>
        </authorList>
    </citation>
    <scope>NUCLEOTIDE SEQUENCE [LARGE SCALE GENOMIC DNA]</scope>
    <source>
        <strain evidence="2 3">DSM 100115</strain>
    </source>
</reference>
<keyword evidence="3" id="KW-1185">Reference proteome</keyword>
<feature type="transmembrane region" description="Helical" evidence="1">
    <location>
        <begin position="80"/>
        <end position="98"/>
    </location>
</feature>
<evidence type="ECO:0000313" key="2">
    <source>
        <dbReference type="EMBL" id="RNB54659.1"/>
    </source>
</evidence>
<feature type="transmembrane region" description="Helical" evidence="1">
    <location>
        <begin position="7"/>
        <end position="25"/>
    </location>
</feature>
<keyword evidence="1" id="KW-1133">Transmembrane helix</keyword>
<name>A0A3M8AU47_9BACL</name>
<gene>
    <name evidence="2" type="primary">thiT</name>
    <name evidence="2" type="ORF">EDM57_16600</name>
</gene>
<comment type="caution">
    <text evidence="2">The sequence shown here is derived from an EMBL/GenBank/DDBJ whole genome shotgun (WGS) entry which is preliminary data.</text>
</comment>
<keyword evidence="1" id="KW-0812">Transmembrane</keyword>
<organism evidence="2 3">
    <name type="scientific">Brevibacillus gelatini</name>
    <dbReference type="NCBI Taxonomy" id="1655277"/>
    <lineage>
        <taxon>Bacteria</taxon>
        <taxon>Bacillati</taxon>
        <taxon>Bacillota</taxon>
        <taxon>Bacilli</taxon>
        <taxon>Bacillales</taxon>
        <taxon>Paenibacillaceae</taxon>
        <taxon>Brevibacillus</taxon>
    </lineage>
</organism>